<keyword evidence="2" id="KW-1185">Reference proteome</keyword>
<organism evidence="1 2">
    <name type="scientific">Senna tora</name>
    <dbReference type="NCBI Taxonomy" id="362788"/>
    <lineage>
        <taxon>Eukaryota</taxon>
        <taxon>Viridiplantae</taxon>
        <taxon>Streptophyta</taxon>
        <taxon>Embryophyta</taxon>
        <taxon>Tracheophyta</taxon>
        <taxon>Spermatophyta</taxon>
        <taxon>Magnoliopsida</taxon>
        <taxon>eudicotyledons</taxon>
        <taxon>Gunneridae</taxon>
        <taxon>Pentapetalae</taxon>
        <taxon>rosids</taxon>
        <taxon>fabids</taxon>
        <taxon>Fabales</taxon>
        <taxon>Fabaceae</taxon>
        <taxon>Caesalpinioideae</taxon>
        <taxon>Cassia clade</taxon>
        <taxon>Senna</taxon>
    </lineage>
</organism>
<protein>
    <submittedName>
        <fullName evidence="1">Uncharacterized protein</fullName>
    </submittedName>
</protein>
<accession>A0A834XCD8</accession>
<name>A0A834XCD8_9FABA</name>
<dbReference type="AlphaFoldDB" id="A0A834XCD8"/>
<gene>
    <name evidence="1" type="ORF">G2W53_004238</name>
</gene>
<proteinExistence type="predicted"/>
<dbReference type="EMBL" id="JAAIUW010000002">
    <property type="protein sequence ID" value="KAF7841940.1"/>
    <property type="molecule type" value="Genomic_DNA"/>
</dbReference>
<evidence type="ECO:0000313" key="2">
    <source>
        <dbReference type="Proteomes" id="UP000634136"/>
    </source>
</evidence>
<evidence type="ECO:0000313" key="1">
    <source>
        <dbReference type="EMBL" id="KAF7841940.1"/>
    </source>
</evidence>
<sequence length="38" mass="4116">MAKAALFSVLYRGSFSVKLKIEASKSRGFKASFSASPF</sequence>
<reference evidence="1" key="1">
    <citation type="submission" date="2020-09" db="EMBL/GenBank/DDBJ databases">
        <title>Genome-Enabled Discovery of Anthraquinone Biosynthesis in Senna tora.</title>
        <authorList>
            <person name="Kang S.-H."/>
            <person name="Pandey R.P."/>
            <person name="Lee C.-M."/>
            <person name="Sim J.-S."/>
            <person name="Jeong J.-T."/>
            <person name="Choi B.-S."/>
            <person name="Jung M."/>
            <person name="Ginzburg D."/>
            <person name="Zhao K."/>
            <person name="Won S.Y."/>
            <person name="Oh T.-J."/>
            <person name="Yu Y."/>
            <person name="Kim N.-H."/>
            <person name="Lee O.R."/>
            <person name="Lee T.-H."/>
            <person name="Bashyal P."/>
            <person name="Kim T.-S."/>
            <person name="Lee W.-H."/>
            <person name="Kawkins C."/>
            <person name="Kim C.-K."/>
            <person name="Kim J.S."/>
            <person name="Ahn B.O."/>
            <person name="Rhee S.Y."/>
            <person name="Sohng J.K."/>
        </authorList>
    </citation>
    <scope>NUCLEOTIDE SEQUENCE</scope>
    <source>
        <tissue evidence="1">Leaf</tissue>
    </source>
</reference>
<dbReference type="Proteomes" id="UP000634136">
    <property type="component" value="Unassembled WGS sequence"/>
</dbReference>
<comment type="caution">
    <text evidence="1">The sequence shown here is derived from an EMBL/GenBank/DDBJ whole genome shotgun (WGS) entry which is preliminary data.</text>
</comment>